<evidence type="ECO:0000259" key="7">
    <source>
        <dbReference type="Pfam" id="PF08281"/>
    </source>
</evidence>
<evidence type="ECO:0000256" key="4">
    <source>
        <dbReference type="ARBA" id="ARBA00023125"/>
    </source>
</evidence>
<feature type="domain" description="RNA polymerase sigma-70 region 2" evidence="6">
    <location>
        <begin position="17"/>
        <end position="72"/>
    </location>
</feature>
<dbReference type="Pfam" id="PF04542">
    <property type="entry name" value="Sigma70_r2"/>
    <property type="match status" value="1"/>
</dbReference>
<dbReference type="Gene3D" id="1.10.1740.10">
    <property type="match status" value="1"/>
</dbReference>
<dbReference type="InterPro" id="IPR007627">
    <property type="entry name" value="RNA_pol_sigma70_r2"/>
</dbReference>
<dbReference type="SUPFAM" id="SSF88946">
    <property type="entry name" value="Sigma2 domain of RNA polymerase sigma factors"/>
    <property type="match status" value="1"/>
</dbReference>
<dbReference type="STRING" id="1005945.SAMN05216561_12114"/>
<keyword evidence="2" id="KW-0805">Transcription regulation</keyword>
<keyword evidence="5" id="KW-0804">Transcription</keyword>
<evidence type="ECO:0000259" key="6">
    <source>
        <dbReference type="Pfam" id="PF04542"/>
    </source>
</evidence>
<dbReference type="InterPro" id="IPR014284">
    <property type="entry name" value="RNA_pol_sigma-70_dom"/>
</dbReference>
<comment type="similarity">
    <text evidence="1">Belongs to the sigma-70 factor family. ECF subfamily.</text>
</comment>
<gene>
    <name evidence="8" type="ORF">SAMN05216561_12114</name>
</gene>
<evidence type="ECO:0000256" key="3">
    <source>
        <dbReference type="ARBA" id="ARBA00023082"/>
    </source>
</evidence>
<accession>A0A1I3PK16</accession>
<dbReference type="InterPro" id="IPR036388">
    <property type="entry name" value="WH-like_DNA-bd_sf"/>
</dbReference>
<dbReference type="Pfam" id="PF08281">
    <property type="entry name" value="Sigma70_r4_2"/>
    <property type="match status" value="1"/>
</dbReference>
<proteinExistence type="inferred from homology"/>
<protein>
    <submittedName>
        <fullName evidence="8">RNA polymerase sigma-70 factor, sigma-E family</fullName>
    </submittedName>
</protein>
<dbReference type="OrthoDB" id="2046835at2"/>
<keyword evidence="4" id="KW-0238">DNA-binding</keyword>
<dbReference type="PANTHER" id="PTHR43133:SF50">
    <property type="entry name" value="ECF RNA POLYMERASE SIGMA FACTOR SIGM"/>
    <property type="match status" value="1"/>
</dbReference>
<dbReference type="Proteomes" id="UP000198649">
    <property type="component" value="Unassembled WGS sequence"/>
</dbReference>
<sequence>MDFSDYVAARRTTLVRAAVLLGCPQPDAEDVVQTALLRCFRSWRRVQRADEPDAYVYRVLVNTLHDARSRRWNGELPTETLPDHAAVAEDATSGLAVRRALGAMSRDHREVLVLRYYADLSERQTADVLRVPPGTVKSRTARALAVLAADQNVRSS</sequence>
<dbReference type="GO" id="GO:0006352">
    <property type="term" value="P:DNA-templated transcription initiation"/>
    <property type="evidence" value="ECO:0007669"/>
    <property type="project" value="InterPro"/>
</dbReference>
<dbReference type="InterPro" id="IPR013249">
    <property type="entry name" value="RNA_pol_sigma70_r4_t2"/>
</dbReference>
<evidence type="ECO:0000256" key="1">
    <source>
        <dbReference type="ARBA" id="ARBA00010641"/>
    </source>
</evidence>
<dbReference type="InterPro" id="IPR039425">
    <property type="entry name" value="RNA_pol_sigma-70-like"/>
</dbReference>
<dbReference type="PANTHER" id="PTHR43133">
    <property type="entry name" value="RNA POLYMERASE ECF-TYPE SIGMA FACTO"/>
    <property type="match status" value="1"/>
</dbReference>
<dbReference type="Gene3D" id="1.10.10.10">
    <property type="entry name" value="Winged helix-like DNA-binding domain superfamily/Winged helix DNA-binding domain"/>
    <property type="match status" value="1"/>
</dbReference>
<dbReference type="SUPFAM" id="SSF88659">
    <property type="entry name" value="Sigma3 and sigma4 domains of RNA polymerase sigma factors"/>
    <property type="match status" value="1"/>
</dbReference>
<dbReference type="InterPro" id="IPR013325">
    <property type="entry name" value="RNA_pol_sigma_r2"/>
</dbReference>
<dbReference type="GO" id="GO:0016987">
    <property type="term" value="F:sigma factor activity"/>
    <property type="evidence" value="ECO:0007669"/>
    <property type="project" value="UniProtKB-KW"/>
</dbReference>
<dbReference type="InterPro" id="IPR013324">
    <property type="entry name" value="RNA_pol_sigma_r3/r4-like"/>
</dbReference>
<evidence type="ECO:0000256" key="5">
    <source>
        <dbReference type="ARBA" id="ARBA00023163"/>
    </source>
</evidence>
<reference evidence="8 9" key="1">
    <citation type="submission" date="2016-10" db="EMBL/GenBank/DDBJ databases">
        <authorList>
            <person name="de Groot N.N."/>
        </authorList>
    </citation>
    <scope>NUCLEOTIDE SEQUENCE [LARGE SCALE GENOMIC DNA]</scope>
    <source>
        <strain evidence="8 9">CGMCC 1.11156</strain>
    </source>
</reference>
<name>A0A1I3PK16_9ACTN</name>
<evidence type="ECO:0000313" key="8">
    <source>
        <dbReference type="EMBL" id="SFJ21868.1"/>
    </source>
</evidence>
<feature type="domain" description="RNA polymerase sigma factor 70 region 4 type 2" evidence="7">
    <location>
        <begin position="96"/>
        <end position="145"/>
    </location>
</feature>
<evidence type="ECO:0000313" key="9">
    <source>
        <dbReference type="Proteomes" id="UP000198649"/>
    </source>
</evidence>
<keyword evidence="3" id="KW-0731">Sigma factor</keyword>
<dbReference type="GO" id="GO:0003677">
    <property type="term" value="F:DNA binding"/>
    <property type="evidence" value="ECO:0007669"/>
    <property type="project" value="UniProtKB-KW"/>
</dbReference>
<evidence type="ECO:0000256" key="2">
    <source>
        <dbReference type="ARBA" id="ARBA00023015"/>
    </source>
</evidence>
<dbReference type="EMBL" id="FOQG01000021">
    <property type="protein sequence ID" value="SFJ21868.1"/>
    <property type="molecule type" value="Genomic_DNA"/>
</dbReference>
<organism evidence="8 9">
    <name type="scientific">Nocardioides psychrotolerans</name>
    <dbReference type="NCBI Taxonomy" id="1005945"/>
    <lineage>
        <taxon>Bacteria</taxon>
        <taxon>Bacillati</taxon>
        <taxon>Actinomycetota</taxon>
        <taxon>Actinomycetes</taxon>
        <taxon>Propionibacteriales</taxon>
        <taxon>Nocardioidaceae</taxon>
        <taxon>Nocardioides</taxon>
    </lineage>
</organism>
<keyword evidence="9" id="KW-1185">Reference proteome</keyword>
<dbReference type="CDD" id="cd06171">
    <property type="entry name" value="Sigma70_r4"/>
    <property type="match status" value="1"/>
</dbReference>
<dbReference type="NCBIfam" id="TIGR02937">
    <property type="entry name" value="sigma70-ECF"/>
    <property type="match status" value="1"/>
</dbReference>
<dbReference type="AlphaFoldDB" id="A0A1I3PK16"/>
<dbReference type="RefSeq" id="WP_091116820.1">
    <property type="nucleotide sequence ID" value="NZ_BKAF01000027.1"/>
</dbReference>